<dbReference type="Pfam" id="PF00149">
    <property type="entry name" value="Metallophos"/>
    <property type="match status" value="1"/>
</dbReference>
<protein>
    <submittedName>
        <fullName evidence="5">Metallophosphoesterase family protein</fullName>
    </submittedName>
</protein>
<feature type="domain" description="Calcineurin-like phosphoesterase" evidence="3">
    <location>
        <begin position="147"/>
        <end position="343"/>
    </location>
</feature>
<evidence type="ECO:0000259" key="3">
    <source>
        <dbReference type="Pfam" id="PF00149"/>
    </source>
</evidence>
<evidence type="ECO:0000256" key="1">
    <source>
        <dbReference type="ARBA" id="ARBA00022729"/>
    </source>
</evidence>
<gene>
    <name evidence="5" type="ORF">H7E68_04310</name>
</gene>
<keyword evidence="1 2" id="KW-0732">Signal</keyword>
<dbReference type="InterPro" id="IPR029052">
    <property type="entry name" value="Metallo-depent_PP-like"/>
</dbReference>
<dbReference type="InterPro" id="IPR008963">
    <property type="entry name" value="Purple_acid_Pase-like_N"/>
</dbReference>
<dbReference type="Pfam" id="PF16656">
    <property type="entry name" value="Pur_ac_phosph_N"/>
    <property type="match status" value="1"/>
</dbReference>
<dbReference type="AlphaFoldDB" id="A0A7X0SAH5"/>
<dbReference type="EMBL" id="JACKWY010000002">
    <property type="protein sequence ID" value="MBB6713959.1"/>
    <property type="molecule type" value="Genomic_DNA"/>
</dbReference>
<organism evidence="5 6">
    <name type="scientific">Clostridium gasigenes</name>
    <dbReference type="NCBI Taxonomy" id="94869"/>
    <lineage>
        <taxon>Bacteria</taxon>
        <taxon>Bacillati</taxon>
        <taxon>Bacillota</taxon>
        <taxon>Clostridia</taxon>
        <taxon>Eubacteriales</taxon>
        <taxon>Clostridiaceae</taxon>
        <taxon>Clostridium</taxon>
    </lineage>
</organism>
<feature type="chain" id="PRO_5039500947" evidence="2">
    <location>
        <begin position="24"/>
        <end position="472"/>
    </location>
</feature>
<feature type="signal peptide" evidence="2">
    <location>
        <begin position="1"/>
        <end position="23"/>
    </location>
</feature>
<evidence type="ECO:0000313" key="6">
    <source>
        <dbReference type="Proteomes" id="UP000585258"/>
    </source>
</evidence>
<feature type="domain" description="Purple acid phosphatase N-terminal" evidence="4">
    <location>
        <begin position="48"/>
        <end position="137"/>
    </location>
</feature>
<dbReference type="GO" id="GO:0003993">
    <property type="term" value="F:acid phosphatase activity"/>
    <property type="evidence" value="ECO:0007669"/>
    <property type="project" value="InterPro"/>
</dbReference>
<evidence type="ECO:0000256" key="2">
    <source>
        <dbReference type="SAM" id="SignalP"/>
    </source>
</evidence>
<dbReference type="GO" id="GO:0046872">
    <property type="term" value="F:metal ion binding"/>
    <property type="evidence" value="ECO:0007669"/>
    <property type="project" value="InterPro"/>
</dbReference>
<dbReference type="Gene3D" id="3.60.21.10">
    <property type="match status" value="1"/>
</dbReference>
<dbReference type="PANTHER" id="PTHR45867:SF3">
    <property type="entry name" value="ACID PHOSPHATASE TYPE 7"/>
    <property type="match status" value="1"/>
</dbReference>
<reference evidence="5 6" key="1">
    <citation type="submission" date="2020-08" db="EMBL/GenBank/DDBJ databases">
        <title>Clostridia isolated from Swiss meat.</title>
        <authorList>
            <person name="Wambui J."/>
            <person name="Stevens M.J.A."/>
            <person name="Stephan R."/>
        </authorList>
    </citation>
    <scope>NUCLEOTIDE SEQUENCE [LARGE SCALE GENOMIC DNA]</scope>
    <source>
        <strain evidence="5 6">CM001</strain>
    </source>
</reference>
<dbReference type="SUPFAM" id="SSF56300">
    <property type="entry name" value="Metallo-dependent phosphatases"/>
    <property type="match status" value="1"/>
</dbReference>
<dbReference type="Proteomes" id="UP000585258">
    <property type="component" value="Unassembled WGS sequence"/>
</dbReference>
<dbReference type="Gene3D" id="2.60.40.380">
    <property type="entry name" value="Purple acid phosphatase-like, N-terminal"/>
    <property type="match status" value="1"/>
</dbReference>
<evidence type="ECO:0000313" key="5">
    <source>
        <dbReference type="EMBL" id="MBB6713959.1"/>
    </source>
</evidence>
<dbReference type="SUPFAM" id="SSF49363">
    <property type="entry name" value="Purple acid phosphatase, N-terminal domain"/>
    <property type="match status" value="1"/>
</dbReference>
<name>A0A7X0SAH5_9CLOT</name>
<evidence type="ECO:0000259" key="4">
    <source>
        <dbReference type="Pfam" id="PF16656"/>
    </source>
</evidence>
<dbReference type="InterPro" id="IPR004843">
    <property type="entry name" value="Calcineurin-like_PHP"/>
</dbReference>
<proteinExistence type="predicted"/>
<comment type="caution">
    <text evidence="5">The sequence shown here is derived from an EMBL/GenBank/DDBJ whole genome shotgun (WGS) entry which is preliminary data.</text>
</comment>
<dbReference type="InterPro" id="IPR015914">
    <property type="entry name" value="PAPs_N"/>
</dbReference>
<accession>A0A7X0SAH5</accession>
<dbReference type="RefSeq" id="WP_185163667.1">
    <property type="nucleotide sequence ID" value="NZ_JACKWY010000002.1"/>
</dbReference>
<sequence>MNKFKRNLVVFICMVMISFGANTIGQATSNVISETGGIKISKVVATVFGDITTTKGFTWYTNKTSTSSDLEVVEKLSFEPNFEEAIKFKGKNYVPTNSQEEMVHKAIATDLDGNTEYFYRVGDSNLNSWSNVGTFKTGSKEGEVTFINITDTQAKTEEEAKLSSETIEKSLKTVNNVEFISLNGDWVDSGKNEKQWDWLFGYSQNSLLNTTIAPVAGNHDSSKNSFIDHFNLDVGEGSDTSKGAYYSYDYSNAHFIVLNNNEDSEEFRNFSVNQIEWLKNDVKEAREDGSEWIIVQMHKGPYTIGNHATDNDITGPNGVRTKVAPLMEELGVDLVLQGHDHTYSRTKALKNGVPVDVEKIKETVNGVEVDYTVNPQGTIYMTPNTAGPKVYNKNKDIGSSYYDLFEVVNKDPASQEGDDSKKSDKPERGIIQNFISIKISGDKLTSITYEINQKKNNGEPYIIDTFGILKES</sequence>
<dbReference type="PANTHER" id="PTHR45867">
    <property type="entry name" value="PURPLE ACID PHOSPHATASE"/>
    <property type="match status" value="1"/>
</dbReference>